<feature type="zinc finger region" description="C3H1-type" evidence="6">
    <location>
        <begin position="253"/>
        <end position="280"/>
    </location>
</feature>
<dbReference type="InterPro" id="IPR041367">
    <property type="entry name" value="Znf-CCCH_4"/>
</dbReference>
<dbReference type="STRING" id="13333.W1PNI4"/>
<evidence type="ECO:0000256" key="5">
    <source>
        <dbReference type="PROSITE-ProRule" id="PRU00117"/>
    </source>
</evidence>
<keyword evidence="1 6" id="KW-0479">Metal-binding</keyword>
<dbReference type="OMA" id="KYNTPEG"/>
<dbReference type="eggNOG" id="KOG1677">
    <property type="taxonomic scope" value="Eukaryota"/>
</dbReference>
<dbReference type="SUPFAM" id="SSF90229">
    <property type="entry name" value="CCCH zinc finger"/>
    <property type="match status" value="3"/>
</dbReference>
<gene>
    <name evidence="8" type="ORF">AMTR_s00149p00054910</name>
</gene>
<dbReference type="Gene3D" id="4.10.1000.10">
    <property type="entry name" value="Zinc finger, CCCH-type"/>
    <property type="match status" value="2"/>
</dbReference>
<dbReference type="PROSITE" id="PS50084">
    <property type="entry name" value="KH_TYPE_1"/>
    <property type="match status" value="1"/>
</dbReference>
<feature type="domain" description="C3H1-type" evidence="7">
    <location>
        <begin position="98"/>
        <end position="126"/>
    </location>
</feature>
<dbReference type="Gene3D" id="3.30.1370.10">
    <property type="entry name" value="K Homology domain, type 1"/>
    <property type="match status" value="1"/>
</dbReference>
<dbReference type="AlphaFoldDB" id="W1PNI4"/>
<dbReference type="InterPro" id="IPR004087">
    <property type="entry name" value="KH_dom"/>
</dbReference>
<dbReference type="FunFam" id="4.10.1000.10:FF:000003">
    <property type="entry name" value="Zinc finger CCCH domain-containing protein"/>
    <property type="match status" value="2"/>
</dbReference>
<evidence type="ECO:0000313" key="8">
    <source>
        <dbReference type="EMBL" id="ERN09271.1"/>
    </source>
</evidence>
<dbReference type="SUPFAM" id="SSF54791">
    <property type="entry name" value="Eukaryotic type KH-domain (KH-domain type I)"/>
    <property type="match status" value="1"/>
</dbReference>
<feature type="domain" description="C3H1-type" evidence="7">
    <location>
        <begin position="37"/>
        <end position="65"/>
    </location>
</feature>
<dbReference type="InterPro" id="IPR000571">
    <property type="entry name" value="Znf_CCCH"/>
</dbReference>
<feature type="zinc finger region" description="C3H1-type" evidence="6">
    <location>
        <begin position="37"/>
        <end position="65"/>
    </location>
</feature>
<dbReference type="SMART" id="SM00322">
    <property type="entry name" value="KH"/>
    <property type="match status" value="1"/>
</dbReference>
<dbReference type="Proteomes" id="UP000017836">
    <property type="component" value="Unassembled WGS sequence"/>
</dbReference>
<dbReference type="Gramene" id="ERN09271">
    <property type="protein sequence ID" value="ERN09271"/>
    <property type="gene ID" value="AMTR_s00149p00054910"/>
</dbReference>
<proteinExistence type="predicted"/>
<dbReference type="GO" id="GO:0051252">
    <property type="term" value="P:regulation of RNA metabolic process"/>
    <property type="evidence" value="ECO:0007669"/>
    <property type="project" value="UniProtKB-ARBA"/>
</dbReference>
<feature type="zinc finger region" description="C3H1-type" evidence="6">
    <location>
        <begin position="98"/>
        <end position="126"/>
    </location>
</feature>
<protein>
    <recommendedName>
        <fullName evidence="7">C3H1-type domain-containing protein</fullName>
    </recommendedName>
</protein>
<keyword evidence="9" id="KW-1185">Reference proteome</keyword>
<dbReference type="GO" id="GO:0003729">
    <property type="term" value="F:mRNA binding"/>
    <property type="evidence" value="ECO:0000318"/>
    <property type="project" value="GO_Central"/>
</dbReference>
<dbReference type="PANTHER" id="PTHR12547:SF184">
    <property type="entry name" value="CCCH-TYPE ZN-FINGER PROTEIN"/>
    <property type="match status" value="1"/>
</dbReference>
<evidence type="ECO:0000256" key="3">
    <source>
        <dbReference type="ARBA" id="ARBA00022771"/>
    </source>
</evidence>
<dbReference type="InterPro" id="IPR004088">
    <property type="entry name" value="KH_dom_type_1"/>
</dbReference>
<reference evidence="9" key="1">
    <citation type="journal article" date="2013" name="Science">
        <title>The Amborella genome and the evolution of flowering plants.</title>
        <authorList>
            <consortium name="Amborella Genome Project"/>
        </authorList>
    </citation>
    <scope>NUCLEOTIDE SEQUENCE [LARGE SCALE GENOMIC DNA]</scope>
</reference>
<keyword evidence="4 6" id="KW-0862">Zinc</keyword>
<sequence length="295" mass="30909">MDPLVPYRKKAKGDAVASGNGFNHNSSFGELGLAGLGSKSKPCTKFFSMVGCPFGEGCHFSHYVPGGIHAVSQVQGLASATRRPNSITSTATPTSASLVKTRLCNKYNTPEGCTFGEKCHFAHGEKELGMSLSSDRTRDPAMAVGGPTRAVPTSFGASATAKISVEASLAGAIIGKGGAHSKHICRVTGAKLSIKDHETDKNLKNIELEGTFDQINQASAMVREIIMQNSVGNVATRPGLGPAVAAGSGKVSNYKTKMCENFPKGLCTYGEKCSFAHGAAELRAYMQKYAINGNL</sequence>
<dbReference type="Pfam" id="PF14608">
    <property type="entry name" value="zf-CCCH_2"/>
    <property type="match status" value="1"/>
</dbReference>
<feature type="domain" description="C3H1-type" evidence="7">
    <location>
        <begin position="253"/>
        <end position="280"/>
    </location>
</feature>
<dbReference type="InterPro" id="IPR036612">
    <property type="entry name" value="KH_dom_type_1_sf"/>
</dbReference>
<evidence type="ECO:0000259" key="7">
    <source>
        <dbReference type="PROSITE" id="PS50103"/>
    </source>
</evidence>
<keyword evidence="5" id="KW-0694">RNA-binding</keyword>
<dbReference type="GO" id="GO:0010468">
    <property type="term" value="P:regulation of gene expression"/>
    <property type="evidence" value="ECO:0000318"/>
    <property type="project" value="GO_Central"/>
</dbReference>
<dbReference type="SMART" id="SM00356">
    <property type="entry name" value="ZnF_C3H1"/>
    <property type="match status" value="3"/>
</dbReference>
<dbReference type="Pfam" id="PF00013">
    <property type="entry name" value="KH_1"/>
    <property type="match status" value="1"/>
</dbReference>
<accession>W1PNI4</accession>
<evidence type="ECO:0000256" key="6">
    <source>
        <dbReference type="PROSITE-ProRule" id="PRU00723"/>
    </source>
</evidence>
<organism evidence="8 9">
    <name type="scientific">Amborella trichopoda</name>
    <dbReference type="NCBI Taxonomy" id="13333"/>
    <lineage>
        <taxon>Eukaryota</taxon>
        <taxon>Viridiplantae</taxon>
        <taxon>Streptophyta</taxon>
        <taxon>Embryophyta</taxon>
        <taxon>Tracheophyta</taxon>
        <taxon>Spermatophyta</taxon>
        <taxon>Magnoliopsida</taxon>
        <taxon>Amborellales</taxon>
        <taxon>Amborellaceae</taxon>
        <taxon>Amborella</taxon>
    </lineage>
</organism>
<evidence type="ECO:0000256" key="2">
    <source>
        <dbReference type="ARBA" id="ARBA00022737"/>
    </source>
</evidence>
<dbReference type="GO" id="GO:0008270">
    <property type="term" value="F:zinc ion binding"/>
    <property type="evidence" value="ECO:0007669"/>
    <property type="project" value="UniProtKB-KW"/>
</dbReference>
<keyword evidence="3 6" id="KW-0863">Zinc-finger</keyword>
<dbReference type="InterPro" id="IPR036855">
    <property type="entry name" value="Znf_CCCH_sf"/>
</dbReference>
<dbReference type="Pfam" id="PF18044">
    <property type="entry name" value="zf-CCCH_4"/>
    <property type="match status" value="1"/>
</dbReference>
<dbReference type="PANTHER" id="PTHR12547">
    <property type="entry name" value="CCCH ZINC FINGER/TIS11-RELATED"/>
    <property type="match status" value="1"/>
</dbReference>
<dbReference type="Pfam" id="PF00642">
    <property type="entry name" value="zf-CCCH"/>
    <property type="match status" value="1"/>
</dbReference>
<evidence type="ECO:0000256" key="1">
    <source>
        <dbReference type="ARBA" id="ARBA00022723"/>
    </source>
</evidence>
<name>W1PNI4_AMBTC</name>
<dbReference type="PROSITE" id="PS50103">
    <property type="entry name" value="ZF_C3H1"/>
    <property type="match status" value="3"/>
</dbReference>
<dbReference type="CDD" id="cd22464">
    <property type="entry name" value="KH-I_AtC3H36_like"/>
    <property type="match status" value="1"/>
</dbReference>
<dbReference type="InterPro" id="IPR045877">
    <property type="entry name" value="ZFP36-like"/>
</dbReference>
<dbReference type="EMBL" id="KI393016">
    <property type="protein sequence ID" value="ERN09271.1"/>
    <property type="molecule type" value="Genomic_DNA"/>
</dbReference>
<keyword evidence="2" id="KW-0677">Repeat</keyword>
<dbReference type="GO" id="GO:0005737">
    <property type="term" value="C:cytoplasm"/>
    <property type="evidence" value="ECO:0000318"/>
    <property type="project" value="GO_Central"/>
</dbReference>
<dbReference type="HOGENOM" id="CLU_045191_0_0_1"/>
<evidence type="ECO:0000313" key="9">
    <source>
        <dbReference type="Proteomes" id="UP000017836"/>
    </source>
</evidence>
<evidence type="ECO:0000256" key="4">
    <source>
        <dbReference type="ARBA" id="ARBA00022833"/>
    </source>
</evidence>